<dbReference type="AlphaFoldDB" id="A0A6I2MTY4"/>
<dbReference type="SUPFAM" id="SSF69255">
    <property type="entry name" value="gp5 N-terminal domain-like"/>
    <property type="match status" value="1"/>
</dbReference>
<dbReference type="InterPro" id="IPR037026">
    <property type="entry name" value="Vgr_OB-fold_dom_sf"/>
</dbReference>
<reference evidence="3 4" key="1">
    <citation type="submission" date="2019-11" db="EMBL/GenBank/DDBJ databases">
        <title>Maribacter lutea sp. nov., a marine bacterium isolated from intertidal sand.</title>
        <authorList>
            <person name="Liu A."/>
        </authorList>
    </citation>
    <scope>NUCLEOTIDE SEQUENCE [LARGE SCALE GENOMIC DNA]</scope>
    <source>
        <strain evidence="3 4">RZ05</strain>
    </source>
</reference>
<evidence type="ECO:0000259" key="2">
    <source>
        <dbReference type="Pfam" id="PF04717"/>
    </source>
</evidence>
<feature type="domain" description="Gp5/Type VI secretion system Vgr protein OB-fold" evidence="2">
    <location>
        <begin position="368"/>
        <end position="441"/>
    </location>
</feature>
<name>A0A6I2MTY4_9FLAO</name>
<organism evidence="3 4">
    <name type="scientific">Maribacter luteus</name>
    <dbReference type="NCBI Taxonomy" id="2594478"/>
    <lineage>
        <taxon>Bacteria</taxon>
        <taxon>Pseudomonadati</taxon>
        <taxon>Bacteroidota</taxon>
        <taxon>Flavobacteriia</taxon>
        <taxon>Flavobacteriales</taxon>
        <taxon>Flavobacteriaceae</taxon>
        <taxon>Maribacter</taxon>
    </lineage>
</organism>
<dbReference type="Gene3D" id="2.40.50.230">
    <property type="entry name" value="Gp5 N-terminal domain"/>
    <property type="match status" value="1"/>
</dbReference>
<dbReference type="Pfam" id="PF05954">
    <property type="entry name" value="Phage_GPD"/>
    <property type="match status" value="1"/>
</dbReference>
<protein>
    <submittedName>
        <fullName evidence="3">Type IV secretion protein Rhs</fullName>
    </submittedName>
</protein>
<accession>A0A6I2MTY4</accession>
<evidence type="ECO:0000313" key="3">
    <source>
        <dbReference type="EMBL" id="MRX64886.1"/>
    </source>
</evidence>
<proteinExistence type="predicted"/>
<dbReference type="RefSeq" id="WP_154367172.1">
    <property type="nucleotide sequence ID" value="NZ_WKJH01000018.1"/>
</dbReference>
<feature type="region of interest" description="Disordered" evidence="1">
    <location>
        <begin position="588"/>
        <end position="612"/>
    </location>
</feature>
<evidence type="ECO:0000313" key="4">
    <source>
        <dbReference type="Proteomes" id="UP000443153"/>
    </source>
</evidence>
<dbReference type="SUPFAM" id="SSF69279">
    <property type="entry name" value="Phage tail proteins"/>
    <property type="match status" value="1"/>
</dbReference>
<feature type="compositionally biased region" description="Polar residues" evidence="1">
    <location>
        <begin position="601"/>
        <end position="612"/>
    </location>
</feature>
<comment type="caution">
    <text evidence="3">The sequence shown here is derived from an EMBL/GenBank/DDBJ whole genome shotgun (WGS) entry which is preliminary data.</text>
</comment>
<evidence type="ECO:0000256" key="1">
    <source>
        <dbReference type="SAM" id="MobiDB-lite"/>
    </source>
</evidence>
<dbReference type="Gene3D" id="4.10.220.110">
    <property type="match status" value="1"/>
</dbReference>
<dbReference type="Gene3D" id="3.55.50.10">
    <property type="entry name" value="Baseplate protein-like domains"/>
    <property type="match status" value="1"/>
</dbReference>
<dbReference type="EMBL" id="WKJH01000018">
    <property type="protein sequence ID" value="MRX64886.1"/>
    <property type="molecule type" value="Genomic_DNA"/>
</dbReference>
<dbReference type="InterPro" id="IPR006531">
    <property type="entry name" value="Gp5/Vgr_OB"/>
</dbReference>
<dbReference type="Gene3D" id="2.30.110.50">
    <property type="match status" value="1"/>
</dbReference>
<dbReference type="SUPFAM" id="SSF69349">
    <property type="entry name" value="Phage fibre proteins"/>
    <property type="match status" value="1"/>
</dbReference>
<dbReference type="Proteomes" id="UP000443153">
    <property type="component" value="Unassembled WGS sequence"/>
</dbReference>
<dbReference type="Pfam" id="PF04717">
    <property type="entry name" value="Phage_base_V"/>
    <property type="match status" value="1"/>
</dbReference>
<gene>
    <name evidence="3" type="ORF">GJ691_11995</name>
</gene>
<keyword evidence="4" id="KW-1185">Reference proteome</keyword>
<sequence length="612" mass="66227">MPKIVKIKLLVGGEEFLPNSGYSVTVEQSIGGHSSFRIAFPANATEGYGGALMDNALAFVGKKITIGVNDNQMEFKGVVTSVDLQKGIDAAGTIVLSGNGPAALLANSVQCLSYEEGTPLSQVATDTVNGHSTEHVKLSIGKGTEVSLPYTVQYNESDLSFLQRLCSRYGVWIYHNGTDFCVGKTGDKEVQGIYGQDVIGFNLSTGLREQSFGMKAQDWVNDTALESDSSAFSPTSSHPYQDRIKGESENVFAKKSSYDWTLGQHEYSAQGGVDTAAKVNVLGRAASMILASGTSELVNLRIGDTLSLQGLNFSDQTKQDPYGSYDITRIVHRFDHSGHYRNEFEGVPQGTEHLPHSNSFVTPRSGAQRGWVLDNADPNGLGRIKVQFPWQKPMGTSTPWIKMATPYSGSGKGFYFIPEKDEEVLVGFEGDNPEKPFVLSAGFNSSANSGFADADNNIKAIKTRSGHIIELNDTDGGESITITDYQKNIVEIDTANNNIRFHANNNITINANEHMILKSKSLDIQVAEDMNISVGGNKSESVANNSRVTTAKDYILKAVNIIETASESINSEAEEIKRQAEKDINIHSTNGSVTKKAGKKINNNSGEVGNLF</sequence>
<dbReference type="OrthoDB" id="727155at2"/>